<name>A0A8T3AUA5_DENNO</name>
<proteinExistence type="predicted"/>
<accession>A0A8T3AUA5</accession>
<organism evidence="1 2">
    <name type="scientific">Dendrobium nobile</name>
    <name type="common">Orchid</name>
    <dbReference type="NCBI Taxonomy" id="94219"/>
    <lineage>
        <taxon>Eukaryota</taxon>
        <taxon>Viridiplantae</taxon>
        <taxon>Streptophyta</taxon>
        <taxon>Embryophyta</taxon>
        <taxon>Tracheophyta</taxon>
        <taxon>Spermatophyta</taxon>
        <taxon>Magnoliopsida</taxon>
        <taxon>Liliopsida</taxon>
        <taxon>Asparagales</taxon>
        <taxon>Orchidaceae</taxon>
        <taxon>Epidendroideae</taxon>
        <taxon>Malaxideae</taxon>
        <taxon>Dendrobiinae</taxon>
        <taxon>Dendrobium</taxon>
    </lineage>
</organism>
<protein>
    <submittedName>
        <fullName evidence="1">Uncharacterized protein</fullName>
    </submittedName>
</protein>
<reference evidence="1" key="1">
    <citation type="journal article" date="2022" name="Front. Genet.">
        <title>Chromosome-Scale Assembly of the Dendrobium nobile Genome Provides Insights Into the Molecular Mechanism of the Biosynthesis of the Medicinal Active Ingredient of Dendrobium.</title>
        <authorList>
            <person name="Xu Q."/>
            <person name="Niu S.-C."/>
            <person name="Li K.-L."/>
            <person name="Zheng P.-J."/>
            <person name="Zhang X.-J."/>
            <person name="Jia Y."/>
            <person name="Liu Y."/>
            <person name="Niu Y.-X."/>
            <person name="Yu L.-H."/>
            <person name="Chen D.-F."/>
            <person name="Zhang G.-Q."/>
        </authorList>
    </citation>
    <scope>NUCLEOTIDE SEQUENCE</scope>
    <source>
        <tissue evidence="1">Leaf</tissue>
    </source>
</reference>
<sequence>MQVSLPNLEFSTISYEFSKSGVFMEISKLIRRRPYFAILAQISPKLSRITPKSQG</sequence>
<evidence type="ECO:0000313" key="1">
    <source>
        <dbReference type="EMBL" id="KAI0499644.1"/>
    </source>
</evidence>
<evidence type="ECO:0000313" key="2">
    <source>
        <dbReference type="Proteomes" id="UP000829196"/>
    </source>
</evidence>
<comment type="caution">
    <text evidence="1">The sequence shown here is derived from an EMBL/GenBank/DDBJ whole genome shotgun (WGS) entry which is preliminary data.</text>
</comment>
<dbReference type="Proteomes" id="UP000829196">
    <property type="component" value="Unassembled WGS sequence"/>
</dbReference>
<gene>
    <name evidence="1" type="ORF">KFK09_017852</name>
</gene>
<keyword evidence="2" id="KW-1185">Reference proteome</keyword>
<dbReference type="EMBL" id="JAGYWB010000013">
    <property type="protein sequence ID" value="KAI0499644.1"/>
    <property type="molecule type" value="Genomic_DNA"/>
</dbReference>
<dbReference type="AlphaFoldDB" id="A0A8T3AUA5"/>